<dbReference type="SMART" id="SM00225">
    <property type="entry name" value="BTB"/>
    <property type="match status" value="1"/>
</dbReference>
<dbReference type="InterPro" id="IPR011705">
    <property type="entry name" value="BACK"/>
</dbReference>
<sequence>MYPEPSAPPLEELLKDEDVHYNCESGCDVEILVGKTRDDLMRIQVHSYKLRGFPVFEAMLSEKFYYTEKFQNGNGYSKLKQISVPNVDGNVFDNLMKFVYEKPVNLQSLEMAIETLKAAHEFLLPELVLVCVKQLHQMISLSNVLFIFANARYLCNDLENLEDLTRNVCIPLPKRTHNDHSSAGLEMKNCCVWLLCQCLAFIDVHGDKVLESDEMEELDRPYVAFLLKRDSLDVSETVVFSAIVRWAETQCKRQHLPLTPESKRKVLHDLIYIVRYFQMTPWEFQTGPQESGMLKQSEVELIMSVIAPHTSPPRFSCSSTPCSPKVKQNNLSEPNNNNEEWTKLLAHGNYFSRPRCNRAGREVGDKRKKSGSAQQSKLRKAGFLVRRICLPCAYGKKHQSSHEEQIMMIKKKEKELARDEGTRKESSFSRVLDYSVRGFAFFFD</sequence>
<feature type="domain" description="BTB" evidence="2">
    <location>
        <begin position="27"/>
        <end position="108"/>
    </location>
</feature>
<dbReference type="Gene3D" id="3.30.710.10">
    <property type="entry name" value="Potassium Channel Kv1.1, Chain A"/>
    <property type="match status" value="1"/>
</dbReference>
<evidence type="ECO:0000256" key="1">
    <source>
        <dbReference type="SAM" id="MobiDB-lite"/>
    </source>
</evidence>
<dbReference type="EMBL" id="CAXLJM020000062">
    <property type="protein sequence ID" value="CAL8120193.1"/>
    <property type="molecule type" value="Genomic_DNA"/>
</dbReference>
<dbReference type="SMART" id="SM00875">
    <property type="entry name" value="BACK"/>
    <property type="match status" value="1"/>
</dbReference>
<dbReference type="PROSITE" id="PS50097">
    <property type="entry name" value="BTB"/>
    <property type="match status" value="1"/>
</dbReference>
<evidence type="ECO:0000259" key="2">
    <source>
        <dbReference type="PROSITE" id="PS50097"/>
    </source>
</evidence>
<evidence type="ECO:0000313" key="3">
    <source>
        <dbReference type="EMBL" id="CAL8120193.1"/>
    </source>
</evidence>
<dbReference type="InterPro" id="IPR011333">
    <property type="entry name" value="SKP1/BTB/POZ_sf"/>
</dbReference>
<protein>
    <recommendedName>
        <fullName evidence="2">BTB domain-containing protein</fullName>
    </recommendedName>
</protein>
<feature type="compositionally biased region" description="Low complexity" evidence="1">
    <location>
        <begin position="329"/>
        <end position="338"/>
    </location>
</feature>
<dbReference type="Pfam" id="PF07707">
    <property type="entry name" value="BACK"/>
    <property type="match status" value="1"/>
</dbReference>
<dbReference type="Proteomes" id="UP001642540">
    <property type="component" value="Unassembled WGS sequence"/>
</dbReference>
<organism evidence="3 4">
    <name type="scientific">Orchesella dallaii</name>
    <dbReference type="NCBI Taxonomy" id="48710"/>
    <lineage>
        <taxon>Eukaryota</taxon>
        <taxon>Metazoa</taxon>
        <taxon>Ecdysozoa</taxon>
        <taxon>Arthropoda</taxon>
        <taxon>Hexapoda</taxon>
        <taxon>Collembola</taxon>
        <taxon>Entomobryomorpha</taxon>
        <taxon>Entomobryoidea</taxon>
        <taxon>Orchesellidae</taxon>
        <taxon>Orchesellinae</taxon>
        <taxon>Orchesella</taxon>
    </lineage>
</organism>
<comment type="caution">
    <text evidence="3">The sequence shown here is derived from an EMBL/GenBank/DDBJ whole genome shotgun (WGS) entry which is preliminary data.</text>
</comment>
<evidence type="ECO:0000313" key="4">
    <source>
        <dbReference type="Proteomes" id="UP001642540"/>
    </source>
</evidence>
<feature type="region of interest" description="Disordered" evidence="1">
    <location>
        <begin position="356"/>
        <end position="378"/>
    </location>
</feature>
<accession>A0ABP1R5U6</accession>
<name>A0ABP1R5U6_9HEXA</name>
<dbReference type="PANTHER" id="PTHR45774:SF4">
    <property type="entry name" value="AXUNDEAD, ISOFORM F"/>
    <property type="match status" value="1"/>
</dbReference>
<proteinExistence type="predicted"/>
<keyword evidence="4" id="KW-1185">Reference proteome</keyword>
<dbReference type="SUPFAM" id="SSF54695">
    <property type="entry name" value="POZ domain"/>
    <property type="match status" value="1"/>
</dbReference>
<reference evidence="3 4" key="1">
    <citation type="submission" date="2024-08" db="EMBL/GenBank/DDBJ databases">
        <authorList>
            <person name="Cucini C."/>
            <person name="Frati F."/>
        </authorList>
    </citation>
    <scope>NUCLEOTIDE SEQUENCE [LARGE SCALE GENOMIC DNA]</scope>
</reference>
<feature type="region of interest" description="Disordered" evidence="1">
    <location>
        <begin position="312"/>
        <end position="338"/>
    </location>
</feature>
<dbReference type="Gene3D" id="1.25.40.420">
    <property type="match status" value="1"/>
</dbReference>
<feature type="compositionally biased region" description="Polar residues" evidence="1">
    <location>
        <begin position="316"/>
        <end position="328"/>
    </location>
</feature>
<dbReference type="InterPro" id="IPR000210">
    <property type="entry name" value="BTB/POZ_dom"/>
</dbReference>
<dbReference type="Pfam" id="PF00651">
    <property type="entry name" value="BTB"/>
    <property type="match status" value="1"/>
</dbReference>
<gene>
    <name evidence="3" type="ORF">ODALV1_LOCUS18894</name>
</gene>
<dbReference type="PANTHER" id="PTHR45774">
    <property type="entry name" value="BTB/POZ DOMAIN-CONTAINING"/>
    <property type="match status" value="1"/>
</dbReference>